<evidence type="ECO:0000256" key="3">
    <source>
        <dbReference type="ARBA" id="ARBA00023125"/>
    </source>
</evidence>
<reference evidence="10 11" key="1">
    <citation type="journal article" date="2017" name="Nat. Ecol. Evol.">
        <title>Scallop genome provides insights into evolution of bilaterian karyotype and development.</title>
        <authorList>
            <person name="Wang S."/>
            <person name="Zhang J."/>
            <person name="Jiao W."/>
            <person name="Li J."/>
            <person name="Xun X."/>
            <person name="Sun Y."/>
            <person name="Guo X."/>
            <person name="Huan P."/>
            <person name="Dong B."/>
            <person name="Zhang L."/>
            <person name="Hu X."/>
            <person name="Sun X."/>
            <person name="Wang J."/>
            <person name="Zhao C."/>
            <person name="Wang Y."/>
            <person name="Wang D."/>
            <person name="Huang X."/>
            <person name="Wang R."/>
            <person name="Lv J."/>
            <person name="Li Y."/>
            <person name="Zhang Z."/>
            <person name="Liu B."/>
            <person name="Lu W."/>
            <person name="Hui Y."/>
            <person name="Liang J."/>
            <person name="Zhou Z."/>
            <person name="Hou R."/>
            <person name="Li X."/>
            <person name="Liu Y."/>
            <person name="Li H."/>
            <person name="Ning X."/>
            <person name="Lin Y."/>
            <person name="Zhao L."/>
            <person name="Xing Q."/>
            <person name="Dou J."/>
            <person name="Li Y."/>
            <person name="Mao J."/>
            <person name="Guo H."/>
            <person name="Dou H."/>
            <person name="Li T."/>
            <person name="Mu C."/>
            <person name="Jiang W."/>
            <person name="Fu Q."/>
            <person name="Fu X."/>
            <person name="Miao Y."/>
            <person name="Liu J."/>
            <person name="Yu Q."/>
            <person name="Li R."/>
            <person name="Liao H."/>
            <person name="Li X."/>
            <person name="Kong Y."/>
            <person name="Jiang Z."/>
            <person name="Chourrout D."/>
            <person name="Li R."/>
            <person name="Bao Z."/>
        </authorList>
    </citation>
    <scope>NUCLEOTIDE SEQUENCE [LARGE SCALE GENOMIC DNA]</scope>
    <source>
        <strain evidence="10 11">PY_sf001</strain>
    </source>
</reference>
<dbReference type="InterPro" id="IPR016656">
    <property type="entry name" value="TFIIE-bsu"/>
</dbReference>
<evidence type="ECO:0000256" key="6">
    <source>
        <dbReference type="ARBA" id="ARBA00025581"/>
    </source>
</evidence>
<keyword evidence="5 7" id="KW-0539">Nucleus</keyword>
<dbReference type="PIRSF" id="PIRSF016398">
    <property type="entry name" value="TFIIE-beta"/>
    <property type="match status" value="1"/>
</dbReference>
<name>A0A210QBS8_MIZYE</name>
<dbReference type="OrthoDB" id="5323195at2759"/>
<dbReference type="InterPro" id="IPR003166">
    <property type="entry name" value="TFIIE_bsu_DNA-bd"/>
</dbReference>
<dbReference type="AlphaFoldDB" id="A0A210QBS8"/>
<keyword evidence="4 7" id="KW-0804">Transcription</keyword>
<feature type="compositionally biased region" description="Polar residues" evidence="8">
    <location>
        <begin position="42"/>
        <end position="58"/>
    </location>
</feature>
<keyword evidence="3 7" id="KW-0238">DNA-binding</keyword>
<dbReference type="Proteomes" id="UP000242188">
    <property type="component" value="Unassembled WGS sequence"/>
</dbReference>
<dbReference type="Pfam" id="PF02186">
    <property type="entry name" value="TFIIE_beta"/>
    <property type="match status" value="1"/>
</dbReference>
<evidence type="ECO:0000313" key="11">
    <source>
        <dbReference type="Proteomes" id="UP000242188"/>
    </source>
</evidence>
<feature type="domain" description="TFIIE beta" evidence="9">
    <location>
        <begin position="58"/>
        <end position="148"/>
    </location>
</feature>
<evidence type="ECO:0000256" key="4">
    <source>
        <dbReference type="ARBA" id="ARBA00023163"/>
    </source>
</evidence>
<evidence type="ECO:0000256" key="2">
    <source>
        <dbReference type="ARBA" id="ARBA00023015"/>
    </source>
</evidence>
<comment type="subcellular location">
    <subcellularLocation>
        <location evidence="1 7">Nucleus</location>
    </subcellularLocation>
</comment>
<evidence type="ECO:0000256" key="5">
    <source>
        <dbReference type="ARBA" id="ARBA00023242"/>
    </source>
</evidence>
<dbReference type="EMBL" id="NEDP02004250">
    <property type="protein sequence ID" value="OWF46178.1"/>
    <property type="molecule type" value="Genomic_DNA"/>
</dbReference>
<dbReference type="InterPro" id="IPR036390">
    <property type="entry name" value="WH_DNA-bd_sf"/>
</dbReference>
<keyword evidence="2 7" id="KW-0805">Transcription regulation</keyword>
<dbReference type="STRING" id="6573.A0A210QBS8"/>
<dbReference type="PROSITE" id="PS51351">
    <property type="entry name" value="TFIIE_BETA_C"/>
    <property type="match status" value="1"/>
</dbReference>
<proteinExistence type="inferred from homology"/>
<dbReference type="Gene3D" id="1.10.10.10">
    <property type="entry name" value="Winged helix-like DNA-binding domain superfamily/Winged helix DNA-binding domain"/>
    <property type="match status" value="1"/>
</dbReference>
<dbReference type="SUPFAM" id="SSF46785">
    <property type="entry name" value="Winged helix' DNA-binding domain"/>
    <property type="match status" value="1"/>
</dbReference>
<evidence type="ECO:0000256" key="8">
    <source>
        <dbReference type="SAM" id="MobiDB-lite"/>
    </source>
</evidence>
<feature type="compositionally biased region" description="Basic and acidic residues" evidence="8">
    <location>
        <begin position="1"/>
        <end position="17"/>
    </location>
</feature>
<evidence type="ECO:0000313" key="10">
    <source>
        <dbReference type="EMBL" id="OWF46178.1"/>
    </source>
</evidence>
<comment type="function">
    <text evidence="6 7">Recruits TFIIH to the initiation complex and stimulates the RNA polymerase II C-terminal domain kinase and DNA-dependent ATPase activities of TFIIH. Both TFIIH and TFIIE are required for promoter clearance by RNA polymerase.</text>
</comment>
<protein>
    <recommendedName>
        <fullName evidence="7">Transcription initiation factor IIE subunit beta</fullName>
    </recommendedName>
</protein>
<keyword evidence="11" id="KW-1185">Reference proteome</keyword>
<accession>A0A210QBS8</accession>
<dbReference type="FunFam" id="1.10.10.10:FF:000177">
    <property type="entry name" value="Transcription initiation factor IIE subunit beta"/>
    <property type="match status" value="1"/>
</dbReference>
<organism evidence="10 11">
    <name type="scientific">Mizuhopecten yessoensis</name>
    <name type="common">Japanese scallop</name>
    <name type="synonym">Patinopecten yessoensis</name>
    <dbReference type="NCBI Taxonomy" id="6573"/>
    <lineage>
        <taxon>Eukaryota</taxon>
        <taxon>Metazoa</taxon>
        <taxon>Spiralia</taxon>
        <taxon>Lophotrochozoa</taxon>
        <taxon>Mollusca</taxon>
        <taxon>Bivalvia</taxon>
        <taxon>Autobranchia</taxon>
        <taxon>Pteriomorphia</taxon>
        <taxon>Pectinida</taxon>
        <taxon>Pectinoidea</taxon>
        <taxon>Pectinidae</taxon>
        <taxon>Mizuhopecten</taxon>
    </lineage>
</organism>
<dbReference type="CDD" id="cd07977">
    <property type="entry name" value="TFIIE_beta_winged_helix"/>
    <property type="match status" value="1"/>
</dbReference>
<dbReference type="GO" id="GO:0003677">
    <property type="term" value="F:DNA binding"/>
    <property type="evidence" value="ECO:0007669"/>
    <property type="project" value="UniProtKB-UniRule"/>
</dbReference>
<feature type="region of interest" description="Disordered" evidence="8">
    <location>
        <begin position="1"/>
        <end position="63"/>
    </location>
</feature>
<evidence type="ECO:0000256" key="7">
    <source>
        <dbReference type="PIRNR" id="PIRNR016398"/>
    </source>
</evidence>
<gene>
    <name evidence="10" type="ORF">KP79_PYT08154</name>
</gene>
<evidence type="ECO:0000256" key="1">
    <source>
        <dbReference type="ARBA" id="ARBA00004123"/>
    </source>
</evidence>
<sequence length="290" mass="33422">MDPALLKERKAFLERAKSQPTVEKRKKPKQENDDRSAKKSKSSNFSRPKPTESSSAPQAKSFDYKKMRGSSQYKFGILAKIVKYMRDRHQQGERHSLTIDEILDETNQLDAGSKMRHWLITEALLSNPKVKAVEGGQKYLFRPTYEIKDRKAFLNLLKRHDLHGMGGVLKEDIDESFGTTNTDKALKALGENVVVVTRPTDKKQVLYYNDKYCRYTVDEEFKKLWRGVSVDGLDEKKIEEYLEKQGITSMQDTGLRKAGPIQKRKKGGRKTFKKLNEHLDGVLQDYSEKS</sequence>
<comment type="similarity">
    <text evidence="7">Belongs to the TFIIE beta subunit family.</text>
</comment>
<comment type="caution">
    <text evidence="10">The sequence shown here is derived from an EMBL/GenBank/DDBJ whole genome shotgun (WGS) entry which is preliminary data.</text>
</comment>
<evidence type="ECO:0000259" key="9">
    <source>
        <dbReference type="PROSITE" id="PS51351"/>
    </source>
</evidence>
<dbReference type="GO" id="GO:0005673">
    <property type="term" value="C:transcription factor TFIIE complex"/>
    <property type="evidence" value="ECO:0007669"/>
    <property type="project" value="UniProtKB-UniRule"/>
</dbReference>
<dbReference type="PANTHER" id="PTHR12716">
    <property type="entry name" value="TRANSCRIPTION INITIATION FACTOR IIE, BETA SUBUNIT"/>
    <property type="match status" value="1"/>
</dbReference>
<dbReference type="GO" id="GO:0001097">
    <property type="term" value="F:TFIIH-class transcription factor complex binding"/>
    <property type="evidence" value="ECO:0007669"/>
    <property type="project" value="TreeGrafter"/>
</dbReference>
<dbReference type="InterPro" id="IPR036388">
    <property type="entry name" value="WH-like_DNA-bd_sf"/>
</dbReference>
<dbReference type="PANTHER" id="PTHR12716:SF8">
    <property type="entry name" value="TRANSCRIPTION INITIATION FACTOR IIE SUBUNIT BETA"/>
    <property type="match status" value="1"/>
</dbReference>
<comment type="subunit">
    <text evidence="7">Tetramer of two alpha and two beta chains.</text>
</comment>
<dbReference type="GO" id="GO:0006367">
    <property type="term" value="P:transcription initiation at RNA polymerase II promoter"/>
    <property type="evidence" value="ECO:0007669"/>
    <property type="project" value="UniProtKB-UniRule"/>
</dbReference>